<feature type="domain" description="M23ase beta-sheet core" evidence="3">
    <location>
        <begin position="418"/>
        <end position="506"/>
    </location>
</feature>
<feature type="region of interest" description="Disordered" evidence="2">
    <location>
        <begin position="298"/>
        <end position="338"/>
    </location>
</feature>
<dbReference type="PANTHER" id="PTHR21666">
    <property type="entry name" value="PEPTIDASE-RELATED"/>
    <property type="match status" value="1"/>
</dbReference>
<dbReference type="EMBL" id="CP024785">
    <property type="protein sequence ID" value="AUB40646.1"/>
    <property type="molecule type" value="Genomic_DNA"/>
</dbReference>
<dbReference type="InterPro" id="IPR016047">
    <property type="entry name" value="M23ase_b-sheet_dom"/>
</dbReference>
<dbReference type="InterPro" id="IPR050570">
    <property type="entry name" value="Cell_wall_metabolism_enzyme"/>
</dbReference>
<dbReference type="InterPro" id="IPR011055">
    <property type="entry name" value="Dup_hybrid_motif"/>
</dbReference>
<dbReference type="PANTHER" id="PTHR21666:SF289">
    <property type="entry name" value="L-ALA--D-GLU ENDOPEPTIDASE"/>
    <property type="match status" value="1"/>
</dbReference>
<feature type="region of interest" description="Disordered" evidence="2">
    <location>
        <begin position="157"/>
        <end position="203"/>
    </location>
</feature>
<keyword evidence="4" id="KW-0378">Hydrolase</keyword>
<dbReference type="RefSeq" id="WP_100901290.1">
    <property type="nucleotide sequence ID" value="NZ_CAWNNC010000001.1"/>
</dbReference>
<dbReference type="KEGG" id="nfl:COO91_06665"/>
<evidence type="ECO:0000313" key="4">
    <source>
        <dbReference type="EMBL" id="AUB40646.1"/>
    </source>
</evidence>
<evidence type="ECO:0000256" key="1">
    <source>
        <dbReference type="ARBA" id="ARBA00022729"/>
    </source>
</evidence>
<evidence type="ECO:0000256" key="2">
    <source>
        <dbReference type="SAM" id="MobiDB-lite"/>
    </source>
</evidence>
<evidence type="ECO:0000259" key="3">
    <source>
        <dbReference type="Pfam" id="PF01551"/>
    </source>
</evidence>
<proteinExistence type="predicted"/>
<feature type="compositionally biased region" description="Polar residues" evidence="2">
    <location>
        <begin position="190"/>
        <end position="200"/>
    </location>
</feature>
<name>A0A2K8SYY2_9NOSO</name>
<dbReference type="CDD" id="cd12797">
    <property type="entry name" value="M23_peptidase"/>
    <property type="match status" value="1"/>
</dbReference>
<reference evidence="4 5" key="1">
    <citation type="submission" date="2017-11" db="EMBL/GenBank/DDBJ databases">
        <title>Complete genome of a free-living desiccation-tolerant cyanobacterium and its photosynthetic adaptation to extreme terrestrial habitat.</title>
        <authorList>
            <person name="Shang J."/>
        </authorList>
    </citation>
    <scope>NUCLEOTIDE SEQUENCE [LARGE SCALE GENOMIC DNA]</scope>
    <source>
        <strain evidence="4 5">CCNUN1</strain>
    </source>
</reference>
<feature type="compositionally biased region" description="Polar residues" evidence="2">
    <location>
        <begin position="298"/>
        <end position="317"/>
    </location>
</feature>
<dbReference type="SUPFAM" id="SSF51261">
    <property type="entry name" value="Duplicated hybrid motif"/>
    <property type="match status" value="1"/>
</dbReference>
<keyword evidence="1" id="KW-0732">Signal</keyword>
<gene>
    <name evidence="4" type="ORF">COO91_06665</name>
</gene>
<accession>A0A2K8SYY2</accession>
<sequence length="543" mass="57772">MTQRNNSAPHRLHYLWQKGLTKKRFASTLPAQSLCWLSSVSLLSGGFVFAQTETQIDNIVPTVESSQPTAVTNPVKASLRDATRSLLPRSGTTPLGLKKQAVAPEAAQAQPEFSQRRARLRKRLGKPEVAQSKEPVRQSTPKIEAAQPVVIIRQSKPKVEASQVTPARVRQEKPNTLARSLPEKLPEVAQPSNNSNSPVSATAGKIKDYNNAYIDPNSYDSGATGTYQAPNSVILTERSSGCRSILPSGQSVLGGVCAKVPQRSVADSNSKPAPNWLKRSQNAQLPVVSTVRQIASSTGNTSRWRATPTQSGSSGVTKSAFRPNRFIPSPSEFSPTTVSATPIAPSGGTLPPPMADGNIAPRPSNVAYDFSLASVLPQIPYTGRVAYSGTGMMYPLSIPATITSVFGWRVHPITGNQRFHAGTDIGAPTGTPVLAAAAGQVETANWLGGYGLTVTLNHKSAEQTLYGHMSEIFVQPGQWVQPGTVIGRVGSTGNSTGPHLHFEVRHLTPNGWVATDPGVQLQSALSQLVRGLQTAQVSQEPGS</sequence>
<evidence type="ECO:0000313" key="5">
    <source>
        <dbReference type="Proteomes" id="UP000232003"/>
    </source>
</evidence>
<dbReference type="OrthoDB" id="9805070at2"/>
<dbReference type="GO" id="GO:0004222">
    <property type="term" value="F:metalloendopeptidase activity"/>
    <property type="evidence" value="ECO:0007669"/>
    <property type="project" value="TreeGrafter"/>
</dbReference>
<protein>
    <submittedName>
        <fullName evidence="4">Murein DD-endopeptidase MepM and murein hydrolase activator NlpD, containing LysM domain</fullName>
    </submittedName>
</protein>
<keyword evidence="5" id="KW-1185">Reference proteome</keyword>
<dbReference type="Pfam" id="PF01551">
    <property type="entry name" value="Peptidase_M23"/>
    <property type="match status" value="1"/>
</dbReference>
<dbReference type="Proteomes" id="UP000232003">
    <property type="component" value="Chromosome"/>
</dbReference>
<dbReference type="AlphaFoldDB" id="A0A2K8SYY2"/>
<organism evidence="4 5">
    <name type="scientific">Nostoc flagelliforme CCNUN1</name>
    <dbReference type="NCBI Taxonomy" id="2038116"/>
    <lineage>
        <taxon>Bacteria</taxon>
        <taxon>Bacillati</taxon>
        <taxon>Cyanobacteriota</taxon>
        <taxon>Cyanophyceae</taxon>
        <taxon>Nostocales</taxon>
        <taxon>Nostocaceae</taxon>
        <taxon>Nostoc</taxon>
    </lineage>
</organism>
<dbReference type="Gene3D" id="2.70.70.10">
    <property type="entry name" value="Glucose Permease (Domain IIA)"/>
    <property type="match status" value="1"/>
</dbReference>